<evidence type="ECO:0000256" key="4">
    <source>
        <dbReference type="ARBA" id="ARBA00022741"/>
    </source>
</evidence>
<evidence type="ECO:0000256" key="8">
    <source>
        <dbReference type="SAM" id="MobiDB-lite"/>
    </source>
</evidence>
<dbReference type="RefSeq" id="WP_211471095.1">
    <property type="nucleotide sequence ID" value="NZ_JAGSXH010000131.1"/>
</dbReference>
<evidence type="ECO:0000256" key="7">
    <source>
        <dbReference type="PROSITE-ProRule" id="PRU10141"/>
    </source>
</evidence>
<feature type="binding site" evidence="7">
    <location>
        <position position="76"/>
    </location>
    <ligand>
        <name>ATP</name>
        <dbReference type="ChEBI" id="CHEBI:30616"/>
    </ligand>
</feature>
<keyword evidence="6 7" id="KW-0067">ATP-binding</keyword>
<proteinExistence type="predicted"/>
<evidence type="ECO:0000256" key="2">
    <source>
        <dbReference type="ARBA" id="ARBA00022527"/>
    </source>
</evidence>
<evidence type="ECO:0000313" key="11">
    <source>
        <dbReference type="Proteomes" id="UP000677913"/>
    </source>
</evidence>
<dbReference type="InterPro" id="IPR011990">
    <property type="entry name" value="TPR-like_helical_dom_sf"/>
</dbReference>
<evidence type="ECO:0000259" key="9">
    <source>
        <dbReference type="PROSITE" id="PS50011"/>
    </source>
</evidence>
<name>A0A8J7WUI9_9ACTN</name>
<feature type="compositionally biased region" description="Gly residues" evidence="8">
    <location>
        <begin position="15"/>
        <end position="33"/>
    </location>
</feature>
<dbReference type="AlphaFoldDB" id="A0A8J7WUI9"/>
<keyword evidence="4 7" id="KW-0547">Nucleotide-binding</keyword>
<dbReference type="GO" id="GO:0004674">
    <property type="term" value="F:protein serine/threonine kinase activity"/>
    <property type="evidence" value="ECO:0007669"/>
    <property type="project" value="UniProtKB-KW"/>
</dbReference>
<dbReference type="EC" id="2.7.11.1" evidence="1"/>
<dbReference type="GO" id="GO:0005524">
    <property type="term" value="F:ATP binding"/>
    <property type="evidence" value="ECO:0007669"/>
    <property type="project" value="UniProtKB-UniRule"/>
</dbReference>
<dbReference type="Gene3D" id="3.30.200.20">
    <property type="entry name" value="Phosphorylase Kinase, domain 1"/>
    <property type="match status" value="1"/>
</dbReference>
<feature type="compositionally biased region" description="Low complexity" evidence="8">
    <location>
        <begin position="506"/>
        <end position="519"/>
    </location>
</feature>
<evidence type="ECO:0000313" key="10">
    <source>
        <dbReference type="EMBL" id="MBS2966227.1"/>
    </source>
</evidence>
<sequence>MRAGSETGHGANDDAGGGTGDGTAGGAGGGTVGGGDTPAQWLLAGRYRMDGILGTGGMSQVWHGYDERLDRRVAVKVMLPTPAHPAPPGGPEARQIAEDHERDRQRFLREIRTTARLEHPGIPAVYDTGVEAHTDRLYLVMQMLTGSTLRDLINAGRRADEPAAVPWAAAIAAQIAATLADVHQVDVVHRDIKPENVMLVGGGLVKVLDFGIAILKGAGALPRLTQIDRTVGTPPYMSPEQSIDRPIGPPSDVYSLGCLLHELLTGHPPYDERHGRSYREQHLLAPVPSVRERRADAPAALDELVRAMLAKDPGERPAAESVYEALLPIAAARPRDAARRGGTADAATDPTLPFRRPLASRTYAPQARPRSRPAAGPPLTEAEAQDLIARAGLLAEAEQPQRAIDLLSDGVARAEHDPILALELRHALAGTLFSADEYTRAAPLFDGVGAQFAHGLGDESPLVAECSYYAGYCYAELGEADKALARLRFYVEHTHLTGSADRRSTDNSSADSNSAGSGTPADADALVRAEQYRDARYLIAMMLAATGRVEDARAEFHAVRALYAAAYGPTSTHVKQLDRQLRHLDTVTGA</sequence>
<dbReference type="PANTHER" id="PTHR43289">
    <property type="entry name" value="MITOGEN-ACTIVATED PROTEIN KINASE KINASE KINASE 20-RELATED"/>
    <property type="match status" value="1"/>
</dbReference>
<comment type="caution">
    <text evidence="10">The sequence shown here is derived from an EMBL/GenBank/DDBJ whole genome shotgun (WGS) entry which is preliminary data.</text>
</comment>
<keyword evidence="3" id="KW-0808">Transferase</keyword>
<dbReference type="Gene3D" id="1.10.510.10">
    <property type="entry name" value="Transferase(Phosphotransferase) domain 1"/>
    <property type="match status" value="1"/>
</dbReference>
<evidence type="ECO:0000256" key="5">
    <source>
        <dbReference type="ARBA" id="ARBA00022777"/>
    </source>
</evidence>
<dbReference type="PROSITE" id="PS00108">
    <property type="entry name" value="PROTEIN_KINASE_ST"/>
    <property type="match status" value="1"/>
</dbReference>
<dbReference type="CDD" id="cd14014">
    <property type="entry name" value="STKc_PknB_like"/>
    <property type="match status" value="1"/>
</dbReference>
<dbReference type="InterPro" id="IPR008271">
    <property type="entry name" value="Ser/Thr_kinase_AS"/>
</dbReference>
<evidence type="ECO:0000256" key="6">
    <source>
        <dbReference type="ARBA" id="ARBA00022840"/>
    </source>
</evidence>
<feature type="region of interest" description="Disordered" evidence="8">
    <location>
        <begin position="1"/>
        <end position="33"/>
    </location>
</feature>
<dbReference type="Pfam" id="PF00069">
    <property type="entry name" value="Pkinase"/>
    <property type="match status" value="1"/>
</dbReference>
<dbReference type="SMART" id="SM00220">
    <property type="entry name" value="S_TKc"/>
    <property type="match status" value="1"/>
</dbReference>
<evidence type="ECO:0000256" key="3">
    <source>
        <dbReference type="ARBA" id="ARBA00022679"/>
    </source>
</evidence>
<dbReference type="SUPFAM" id="SSF48452">
    <property type="entry name" value="TPR-like"/>
    <property type="match status" value="1"/>
</dbReference>
<keyword evidence="2" id="KW-0723">Serine/threonine-protein kinase</keyword>
<dbReference type="EMBL" id="JAGSXH010000131">
    <property type="protein sequence ID" value="MBS2966227.1"/>
    <property type="molecule type" value="Genomic_DNA"/>
</dbReference>
<keyword evidence="5 10" id="KW-0418">Kinase</keyword>
<evidence type="ECO:0000256" key="1">
    <source>
        <dbReference type="ARBA" id="ARBA00012513"/>
    </source>
</evidence>
<dbReference type="InterPro" id="IPR017441">
    <property type="entry name" value="Protein_kinase_ATP_BS"/>
</dbReference>
<feature type="region of interest" description="Disordered" evidence="8">
    <location>
        <begin position="498"/>
        <end position="522"/>
    </location>
</feature>
<dbReference type="InterPro" id="IPR000719">
    <property type="entry name" value="Prot_kinase_dom"/>
</dbReference>
<keyword evidence="11" id="KW-1185">Reference proteome</keyword>
<feature type="domain" description="Protein kinase" evidence="9">
    <location>
        <begin position="47"/>
        <end position="330"/>
    </location>
</feature>
<dbReference type="Proteomes" id="UP000677913">
    <property type="component" value="Unassembled WGS sequence"/>
</dbReference>
<dbReference type="Gene3D" id="1.25.40.10">
    <property type="entry name" value="Tetratricopeptide repeat domain"/>
    <property type="match status" value="1"/>
</dbReference>
<protein>
    <recommendedName>
        <fullName evidence="1">non-specific serine/threonine protein kinase</fullName>
        <ecNumber evidence="1">2.7.11.1</ecNumber>
    </recommendedName>
</protein>
<dbReference type="PANTHER" id="PTHR43289:SF6">
    <property type="entry name" value="SERINE_THREONINE-PROTEIN KINASE NEKL-3"/>
    <property type="match status" value="1"/>
</dbReference>
<accession>A0A8J7WUI9</accession>
<dbReference type="PROSITE" id="PS50011">
    <property type="entry name" value="PROTEIN_KINASE_DOM"/>
    <property type="match status" value="1"/>
</dbReference>
<feature type="compositionally biased region" description="Low complexity" evidence="8">
    <location>
        <begin position="364"/>
        <end position="378"/>
    </location>
</feature>
<organism evidence="10 11">
    <name type="scientific">Actinocrinis puniceicyclus</name>
    <dbReference type="NCBI Taxonomy" id="977794"/>
    <lineage>
        <taxon>Bacteria</taxon>
        <taxon>Bacillati</taxon>
        <taxon>Actinomycetota</taxon>
        <taxon>Actinomycetes</taxon>
        <taxon>Catenulisporales</taxon>
        <taxon>Actinospicaceae</taxon>
        <taxon>Actinocrinis</taxon>
    </lineage>
</organism>
<reference evidence="10" key="1">
    <citation type="submission" date="2021-04" db="EMBL/GenBank/DDBJ databases">
        <title>Genome based classification of Actinospica acidithermotolerans sp. nov., an actinobacterium isolated from an Indonesian hot spring.</title>
        <authorList>
            <person name="Kusuma A.B."/>
            <person name="Putra K.E."/>
            <person name="Nafisah S."/>
            <person name="Loh J."/>
            <person name="Nouioui I."/>
            <person name="Goodfellow M."/>
        </authorList>
    </citation>
    <scope>NUCLEOTIDE SEQUENCE</scope>
    <source>
        <strain evidence="10">DSM 45618</strain>
    </source>
</reference>
<dbReference type="SUPFAM" id="SSF56112">
    <property type="entry name" value="Protein kinase-like (PK-like)"/>
    <property type="match status" value="1"/>
</dbReference>
<dbReference type="PROSITE" id="PS00107">
    <property type="entry name" value="PROTEIN_KINASE_ATP"/>
    <property type="match status" value="1"/>
</dbReference>
<gene>
    <name evidence="10" type="ORF">KGA66_24495</name>
</gene>
<feature type="region of interest" description="Disordered" evidence="8">
    <location>
        <begin position="334"/>
        <end position="378"/>
    </location>
</feature>
<dbReference type="InterPro" id="IPR011009">
    <property type="entry name" value="Kinase-like_dom_sf"/>
</dbReference>